<comment type="subcellular location">
    <subcellularLocation>
        <location evidence="1 8">Membrane</location>
        <topology evidence="1 8">Multi-pass membrane protein</topology>
    </subcellularLocation>
</comment>
<feature type="transmembrane region" description="Helical" evidence="8">
    <location>
        <begin position="66"/>
        <end position="90"/>
    </location>
</feature>
<dbReference type="Pfam" id="PF00375">
    <property type="entry name" value="SDF"/>
    <property type="match status" value="1"/>
</dbReference>
<keyword evidence="9" id="KW-1185">Reference proteome</keyword>
<keyword evidence="5 8" id="KW-1133">Transmembrane helix</keyword>
<organism evidence="9 10">
    <name type="scientific">Hydra vulgaris</name>
    <name type="common">Hydra</name>
    <name type="synonym">Hydra attenuata</name>
    <dbReference type="NCBI Taxonomy" id="6087"/>
    <lineage>
        <taxon>Eukaryota</taxon>
        <taxon>Metazoa</taxon>
        <taxon>Cnidaria</taxon>
        <taxon>Hydrozoa</taxon>
        <taxon>Hydroidolina</taxon>
        <taxon>Anthoathecata</taxon>
        <taxon>Aplanulata</taxon>
        <taxon>Hydridae</taxon>
        <taxon>Hydra</taxon>
    </lineage>
</organism>
<dbReference type="RefSeq" id="XP_065670237.1">
    <property type="nucleotide sequence ID" value="XM_065814165.1"/>
</dbReference>
<evidence type="ECO:0000313" key="10">
    <source>
        <dbReference type="RefSeq" id="XP_065670235.1"/>
    </source>
</evidence>
<keyword evidence="4 8" id="KW-0769">Symport</keyword>
<protein>
    <recommendedName>
        <fullName evidence="8">Amino acid transporter</fullName>
    </recommendedName>
</protein>
<keyword evidence="3 8" id="KW-0812">Transmembrane</keyword>
<feature type="transmembrane region" description="Helical" evidence="8">
    <location>
        <begin position="447"/>
        <end position="470"/>
    </location>
</feature>
<reference evidence="10 11" key="1">
    <citation type="submission" date="2025-05" db="UniProtKB">
        <authorList>
            <consortium name="RefSeq"/>
        </authorList>
    </citation>
    <scope>IDENTIFICATION</scope>
</reference>
<keyword evidence="7" id="KW-0325">Glycoprotein</keyword>
<evidence type="ECO:0000256" key="1">
    <source>
        <dbReference type="ARBA" id="ARBA00004141"/>
    </source>
</evidence>
<dbReference type="GeneID" id="100201274"/>
<evidence type="ECO:0000256" key="6">
    <source>
        <dbReference type="ARBA" id="ARBA00023136"/>
    </source>
</evidence>
<feature type="transmembrane region" description="Helical" evidence="8">
    <location>
        <begin position="102"/>
        <end position="124"/>
    </location>
</feature>
<dbReference type="Proteomes" id="UP001652625">
    <property type="component" value="Chromosome 12"/>
</dbReference>
<dbReference type="PROSITE" id="PS00714">
    <property type="entry name" value="NA_DICARBOXYL_SYMP_2"/>
    <property type="match status" value="1"/>
</dbReference>
<proteinExistence type="inferred from homology"/>
<evidence type="ECO:0000313" key="12">
    <source>
        <dbReference type="RefSeq" id="XP_065670237.1"/>
    </source>
</evidence>
<evidence type="ECO:0000313" key="9">
    <source>
        <dbReference type="Proteomes" id="UP001652625"/>
    </source>
</evidence>
<dbReference type="InterPro" id="IPR036458">
    <property type="entry name" value="Na:dicarbo_symporter_sf"/>
</dbReference>
<dbReference type="RefSeq" id="XP_065670236.1">
    <property type="nucleotide sequence ID" value="XM_065814164.1"/>
</dbReference>
<dbReference type="SUPFAM" id="SSF118215">
    <property type="entry name" value="Proton glutamate symport protein"/>
    <property type="match status" value="1"/>
</dbReference>
<evidence type="ECO:0000256" key="5">
    <source>
        <dbReference type="ARBA" id="ARBA00022989"/>
    </source>
</evidence>
<dbReference type="Gene3D" id="1.10.3860.10">
    <property type="entry name" value="Sodium:dicarboxylate symporter"/>
    <property type="match status" value="1"/>
</dbReference>
<keyword evidence="6 8" id="KW-0472">Membrane</keyword>
<dbReference type="PANTHER" id="PTHR11958:SF63">
    <property type="entry name" value="AMINO ACID TRANSPORTER"/>
    <property type="match status" value="1"/>
</dbReference>
<feature type="transmembrane region" description="Helical" evidence="8">
    <location>
        <begin position="235"/>
        <end position="253"/>
    </location>
</feature>
<dbReference type="InterPro" id="IPR050746">
    <property type="entry name" value="DAACS"/>
</dbReference>
<accession>A0ABM4D7F2</accession>
<dbReference type="PRINTS" id="PR00173">
    <property type="entry name" value="EDTRNSPORT"/>
</dbReference>
<dbReference type="InterPro" id="IPR001991">
    <property type="entry name" value="Na-dicarboxylate_symporter"/>
</dbReference>
<feature type="transmembrane region" description="Helical" evidence="8">
    <location>
        <begin position="265"/>
        <end position="288"/>
    </location>
</feature>
<keyword evidence="2 8" id="KW-0813">Transport</keyword>
<dbReference type="PANTHER" id="PTHR11958">
    <property type="entry name" value="SODIUM/DICARBOXYLATE SYMPORTER-RELATED"/>
    <property type="match status" value="1"/>
</dbReference>
<comment type="similarity">
    <text evidence="8">Belongs to the dicarboxylate/amino acid:cation symporter (DAACS) (TC 2.A.23) family.</text>
</comment>
<feature type="transmembrane region" description="Helical" evidence="8">
    <location>
        <begin position="308"/>
        <end position="335"/>
    </location>
</feature>
<evidence type="ECO:0000256" key="4">
    <source>
        <dbReference type="ARBA" id="ARBA00022847"/>
    </source>
</evidence>
<feature type="transmembrane region" description="Helical" evidence="8">
    <location>
        <begin position="21"/>
        <end position="41"/>
    </location>
</feature>
<name>A0ABM4D7F2_HYDVU</name>
<dbReference type="RefSeq" id="XP_065670235.1">
    <property type="nucleotide sequence ID" value="XM_065814163.1"/>
</dbReference>
<sequence>MTSLHSNSLCSSKIKKFLKKNLLVLLIIFSAFTGVLVGVYINGPIQKLKQPDQYTALIILGFPGEILIRTLKMIILPLITCSLIVGLSTLDNRVSGKIGGRAVAYYLSTTVLAALLGVVLVAVIKPGKGMAHPEIKTQQDLVRPLDSFMDLIRNMFPSNIFRACLEQDKTLITIGYEVTKQNFTFDATNLTIKEINEMLSNNTISLQLNQNGSSTYTKNLVRSYKIGKGLVSNSATNYLGLIVFSIIVGKIANSLGKEAEPFVNFICAFNAIIAKMVSGIMWISPIGIGSLILAKFAEMSQVNETFSSLALFIGTVLAALLIHGIIVLPLIYFVVCRKNPYSYLKGMLSAMATAFGTASSAATLPITFRCLEDNLNVDKRITRFILPIGTTINMDGTALYEAISAIFIAQSIGRTLTFGEYAAISFTSVLASIGAAAIPHAGLVTMLIVLDTVGLPSDMIALIFSVDWFLDRIRTMINVLGDAYGAGIVEHLSEQDLNVEYSEEKDIGIDNEVDETMVSSF</sequence>
<evidence type="ECO:0000256" key="8">
    <source>
        <dbReference type="RuleBase" id="RU361216"/>
    </source>
</evidence>
<dbReference type="InterPro" id="IPR018107">
    <property type="entry name" value="Na-dicarboxylate_symporter_CS"/>
</dbReference>
<gene>
    <name evidence="10 11 12" type="primary">LOC100201274</name>
</gene>
<feature type="transmembrane region" description="Helical" evidence="8">
    <location>
        <begin position="421"/>
        <end position="441"/>
    </location>
</feature>
<evidence type="ECO:0000256" key="3">
    <source>
        <dbReference type="ARBA" id="ARBA00022692"/>
    </source>
</evidence>
<feature type="transmembrane region" description="Helical" evidence="8">
    <location>
        <begin position="347"/>
        <end position="368"/>
    </location>
</feature>
<evidence type="ECO:0000256" key="2">
    <source>
        <dbReference type="ARBA" id="ARBA00022448"/>
    </source>
</evidence>
<feature type="transmembrane region" description="Helical" evidence="8">
    <location>
        <begin position="388"/>
        <end position="409"/>
    </location>
</feature>
<evidence type="ECO:0000256" key="7">
    <source>
        <dbReference type="ARBA" id="ARBA00023180"/>
    </source>
</evidence>
<evidence type="ECO:0000313" key="11">
    <source>
        <dbReference type="RefSeq" id="XP_065670236.1"/>
    </source>
</evidence>